<dbReference type="InterPro" id="IPR029787">
    <property type="entry name" value="Nucleotide_cyclase"/>
</dbReference>
<reference evidence="4" key="1">
    <citation type="journal article" date="2019" name="Int. J. Syst. Evol. Microbiol.">
        <title>The Global Catalogue of Microorganisms (GCM) 10K type strain sequencing project: providing services to taxonomists for standard genome sequencing and annotation.</title>
        <authorList>
            <consortium name="The Broad Institute Genomics Platform"/>
            <consortium name="The Broad Institute Genome Sequencing Center for Infectious Disease"/>
            <person name="Wu L."/>
            <person name="Ma J."/>
        </authorList>
    </citation>
    <scope>NUCLEOTIDE SEQUENCE [LARGE SCALE GENOMIC DNA]</scope>
    <source>
        <strain evidence="4">CGMCC 1.8859</strain>
    </source>
</reference>
<dbReference type="Gene3D" id="3.30.70.270">
    <property type="match status" value="1"/>
</dbReference>
<name>A0ABQ2PD17_9NEIS</name>
<dbReference type="NCBIfam" id="TIGR00254">
    <property type="entry name" value="GGDEF"/>
    <property type="match status" value="1"/>
</dbReference>
<dbReference type="InterPro" id="IPR000160">
    <property type="entry name" value="GGDEF_dom"/>
</dbReference>
<dbReference type="CDD" id="cd01949">
    <property type="entry name" value="GGDEF"/>
    <property type="match status" value="1"/>
</dbReference>
<evidence type="ECO:0000259" key="2">
    <source>
        <dbReference type="PROSITE" id="PS50887"/>
    </source>
</evidence>
<dbReference type="Pfam" id="PF00990">
    <property type="entry name" value="GGDEF"/>
    <property type="match status" value="1"/>
</dbReference>
<evidence type="ECO:0000256" key="1">
    <source>
        <dbReference type="SAM" id="Phobius"/>
    </source>
</evidence>
<dbReference type="Proteomes" id="UP000637267">
    <property type="component" value="Unassembled WGS sequence"/>
</dbReference>
<feature type="transmembrane region" description="Helical" evidence="1">
    <location>
        <begin position="12"/>
        <end position="32"/>
    </location>
</feature>
<proteinExistence type="predicted"/>
<dbReference type="InterPro" id="IPR050706">
    <property type="entry name" value="Cyclic-di-GMP_PDE-like"/>
</dbReference>
<gene>
    <name evidence="3" type="ORF">GCM10010970_30400</name>
</gene>
<organism evidence="3 4">
    <name type="scientific">Silvimonas iriomotensis</name>
    <dbReference type="NCBI Taxonomy" id="449662"/>
    <lineage>
        <taxon>Bacteria</taxon>
        <taxon>Pseudomonadati</taxon>
        <taxon>Pseudomonadota</taxon>
        <taxon>Betaproteobacteria</taxon>
        <taxon>Neisseriales</taxon>
        <taxon>Chitinibacteraceae</taxon>
        <taxon>Silvimonas</taxon>
    </lineage>
</organism>
<dbReference type="SMART" id="SM00267">
    <property type="entry name" value="GGDEF"/>
    <property type="match status" value="1"/>
</dbReference>
<evidence type="ECO:0000313" key="4">
    <source>
        <dbReference type="Proteomes" id="UP000637267"/>
    </source>
</evidence>
<dbReference type="InterPro" id="IPR043128">
    <property type="entry name" value="Rev_trsase/Diguanyl_cyclase"/>
</dbReference>
<dbReference type="RefSeq" id="WP_188705214.1">
    <property type="nucleotide sequence ID" value="NZ_BMLX01000004.1"/>
</dbReference>
<dbReference type="PROSITE" id="PS50887">
    <property type="entry name" value="GGDEF"/>
    <property type="match status" value="1"/>
</dbReference>
<keyword evidence="1" id="KW-0472">Membrane</keyword>
<sequence>MLPMPNVPVSFVWFLAASGWVVAVLAIAAWNLERLRHKTLIVKQARRAGLDVQTGLSSRDRFLTEAGASINRAQRTHASICVLLVCVEKLETIEQSHGPLARDLVLRQLATLCRTNVRDFDIVGRFSPSEVALVLMDIDLPGAHVVANRLVNRKPAQMVTLPDARIINFSLEWGLAQLRSEADTIEDLMLAADADLVASRNRKNRPELQVIAGGKAVGAV</sequence>
<keyword evidence="4" id="KW-1185">Reference proteome</keyword>
<protein>
    <recommendedName>
        <fullName evidence="2">GGDEF domain-containing protein</fullName>
    </recommendedName>
</protein>
<dbReference type="EMBL" id="BMLX01000004">
    <property type="protein sequence ID" value="GGP23040.1"/>
    <property type="molecule type" value="Genomic_DNA"/>
</dbReference>
<feature type="domain" description="GGDEF" evidence="2">
    <location>
        <begin position="78"/>
        <end position="213"/>
    </location>
</feature>
<comment type="caution">
    <text evidence="3">The sequence shown here is derived from an EMBL/GenBank/DDBJ whole genome shotgun (WGS) entry which is preliminary data.</text>
</comment>
<keyword evidence="1" id="KW-1133">Transmembrane helix</keyword>
<accession>A0ABQ2PD17</accession>
<dbReference type="PANTHER" id="PTHR33121">
    <property type="entry name" value="CYCLIC DI-GMP PHOSPHODIESTERASE PDEF"/>
    <property type="match status" value="1"/>
</dbReference>
<keyword evidence="1" id="KW-0812">Transmembrane</keyword>
<dbReference type="PANTHER" id="PTHR33121:SF79">
    <property type="entry name" value="CYCLIC DI-GMP PHOSPHODIESTERASE PDED-RELATED"/>
    <property type="match status" value="1"/>
</dbReference>
<dbReference type="SUPFAM" id="SSF55073">
    <property type="entry name" value="Nucleotide cyclase"/>
    <property type="match status" value="1"/>
</dbReference>
<evidence type="ECO:0000313" key="3">
    <source>
        <dbReference type="EMBL" id="GGP23040.1"/>
    </source>
</evidence>